<dbReference type="SUPFAM" id="SSF55681">
    <property type="entry name" value="Class II aaRS and biotin synthetases"/>
    <property type="match status" value="1"/>
</dbReference>
<dbReference type="InterPro" id="IPR002312">
    <property type="entry name" value="Asp/Asn-tRNA-synth_IIb"/>
</dbReference>
<dbReference type="NCBIfam" id="NF003037">
    <property type="entry name" value="PRK03932.1"/>
    <property type="match status" value="1"/>
</dbReference>
<keyword evidence="5 7" id="KW-0648">Protein biosynthesis</keyword>
<dbReference type="InterPro" id="IPR004364">
    <property type="entry name" value="Aa-tRNA-synt_II"/>
</dbReference>
<accession>A0A174DNK0</accession>
<dbReference type="InterPro" id="IPR004522">
    <property type="entry name" value="Asn-tRNA-ligase"/>
</dbReference>
<dbReference type="InterPro" id="IPR012340">
    <property type="entry name" value="NA-bd_OB-fold"/>
</dbReference>
<dbReference type="GO" id="GO:0016740">
    <property type="term" value="F:transferase activity"/>
    <property type="evidence" value="ECO:0007669"/>
    <property type="project" value="UniProtKB-ARBA"/>
</dbReference>
<dbReference type="GO" id="GO:0140096">
    <property type="term" value="F:catalytic activity, acting on a protein"/>
    <property type="evidence" value="ECO:0007669"/>
    <property type="project" value="UniProtKB-ARBA"/>
</dbReference>
<evidence type="ECO:0000259" key="8">
    <source>
        <dbReference type="PROSITE" id="PS50862"/>
    </source>
</evidence>
<keyword evidence="2 7" id="KW-0436">Ligase</keyword>
<dbReference type="InterPro" id="IPR004365">
    <property type="entry name" value="NA-bd_OB_tRNA"/>
</dbReference>
<dbReference type="GO" id="GO:0005524">
    <property type="term" value="F:ATP binding"/>
    <property type="evidence" value="ECO:0007669"/>
    <property type="project" value="UniProtKB-UniRule"/>
</dbReference>
<gene>
    <name evidence="9" type="primary">asnS_2</name>
    <name evidence="7" type="synonym">asnS</name>
    <name evidence="9" type="ORF">ERS852394_01804</name>
</gene>
<evidence type="ECO:0000313" key="9">
    <source>
        <dbReference type="EMBL" id="CUO25869.1"/>
    </source>
</evidence>
<dbReference type="FunFam" id="3.30.930.10:FF:000016">
    <property type="entry name" value="Asparagine--tRNA ligase"/>
    <property type="match status" value="1"/>
</dbReference>
<dbReference type="InterPro" id="IPR045864">
    <property type="entry name" value="aa-tRNA-synth_II/BPL/LPL"/>
</dbReference>
<dbReference type="SUPFAM" id="SSF50249">
    <property type="entry name" value="Nucleic acid-binding proteins"/>
    <property type="match status" value="1"/>
</dbReference>
<dbReference type="PRINTS" id="PR01042">
    <property type="entry name" value="TRNASYNTHASP"/>
</dbReference>
<evidence type="ECO:0000313" key="10">
    <source>
        <dbReference type="Proteomes" id="UP000095409"/>
    </source>
</evidence>
<dbReference type="RefSeq" id="WP_055066129.1">
    <property type="nucleotide sequence ID" value="NZ_CYZD01000007.1"/>
</dbReference>
<dbReference type="EMBL" id="CYZD01000007">
    <property type="protein sequence ID" value="CUO25869.1"/>
    <property type="molecule type" value="Genomic_DNA"/>
</dbReference>
<protein>
    <recommendedName>
        <fullName evidence="7">Asparagine--tRNA ligase</fullName>
        <ecNumber evidence="7">6.1.1.22</ecNumber>
    </recommendedName>
    <alternativeName>
        <fullName evidence="7">Asparaginyl-tRNA synthetase</fullName>
        <shortName evidence="7">AsnRS</shortName>
    </alternativeName>
</protein>
<keyword evidence="6 7" id="KW-0030">Aminoacyl-tRNA synthetase</keyword>
<dbReference type="CDD" id="cd00776">
    <property type="entry name" value="AsxRS_core"/>
    <property type="match status" value="1"/>
</dbReference>
<evidence type="ECO:0000256" key="1">
    <source>
        <dbReference type="ARBA" id="ARBA00008226"/>
    </source>
</evidence>
<dbReference type="GO" id="GO:0003676">
    <property type="term" value="F:nucleic acid binding"/>
    <property type="evidence" value="ECO:0007669"/>
    <property type="project" value="InterPro"/>
</dbReference>
<dbReference type="GO" id="GO:0005737">
    <property type="term" value="C:cytoplasm"/>
    <property type="evidence" value="ECO:0007669"/>
    <property type="project" value="UniProtKB-SubCell"/>
</dbReference>
<keyword evidence="7" id="KW-0963">Cytoplasm</keyword>
<sequence>MKLTTVKEIYKNREEYLNREVTVGGWVRSVRGSKAFGFIVLHDGTFFETLQVVYHDNMPNFSEISKLNVGAAIIVRGTLVPTPEAKQPFEIQADEVQVEGASAPDYPLQKKRHTLEYLRTMTHLRPRTNTFQAVFRVRSLCAYAIHKFFQERGFVYVHTPLITGSDCEGAGEMFQVTTLDMKNPPLNEDGTVDYSQDFFGKETNLTVSGQLNGETYAQAFRNIYTFGPTFRAENSNTTRHAAEFWMIEPECAFADLNDNMDLAEDMLKYVIRYVLENAPEEMNFFNSFIDKGLLDRLNHVVDSEFGHVTYTEAIELLEKNNDKFDYKVFWGCDLQTEHERYLTEEIFKKPVFVTDYPKEIKAFYMKQNEDGKTVAAMDCLVPGIGEIIGGSQREDDYDKLKARMDELGLKAEDYQFYMDLRKYGSTRHSGFGLGFERCVMYLTGMGNIRDVIPFPRTVNNCDL</sequence>
<evidence type="ECO:0000256" key="5">
    <source>
        <dbReference type="ARBA" id="ARBA00022917"/>
    </source>
</evidence>
<comment type="similarity">
    <text evidence="1 7">Belongs to the class-II aminoacyl-tRNA synthetase family.</text>
</comment>
<comment type="catalytic activity">
    <reaction evidence="7">
        <text>tRNA(Asn) + L-asparagine + ATP = L-asparaginyl-tRNA(Asn) + AMP + diphosphate + H(+)</text>
        <dbReference type="Rhea" id="RHEA:11180"/>
        <dbReference type="Rhea" id="RHEA-COMP:9659"/>
        <dbReference type="Rhea" id="RHEA-COMP:9674"/>
        <dbReference type="ChEBI" id="CHEBI:15378"/>
        <dbReference type="ChEBI" id="CHEBI:30616"/>
        <dbReference type="ChEBI" id="CHEBI:33019"/>
        <dbReference type="ChEBI" id="CHEBI:58048"/>
        <dbReference type="ChEBI" id="CHEBI:78442"/>
        <dbReference type="ChEBI" id="CHEBI:78515"/>
        <dbReference type="ChEBI" id="CHEBI:456215"/>
        <dbReference type="EC" id="6.1.1.22"/>
    </reaction>
</comment>
<dbReference type="PROSITE" id="PS50862">
    <property type="entry name" value="AA_TRNA_LIGASE_II"/>
    <property type="match status" value="1"/>
</dbReference>
<dbReference type="Gene3D" id="2.40.50.140">
    <property type="entry name" value="Nucleic acid-binding proteins"/>
    <property type="match status" value="1"/>
</dbReference>
<name>A0A174DNK0_9FIRM</name>
<dbReference type="GO" id="GO:0004816">
    <property type="term" value="F:asparagine-tRNA ligase activity"/>
    <property type="evidence" value="ECO:0007669"/>
    <property type="project" value="UniProtKB-UniRule"/>
</dbReference>
<dbReference type="PANTHER" id="PTHR22594:SF34">
    <property type="entry name" value="ASPARAGINE--TRNA LIGASE, MITOCHONDRIAL-RELATED"/>
    <property type="match status" value="1"/>
</dbReference>
<dbReference type="Pfam" id="PF00152">
    <property type="entry name" value="tRNA-synt_2"/>
    <property type="match status" value="1"/>
</dbReference>
<evidence type="ECO:0000256" key="7">
    <source>
        <dbReference type="HAMAP-Rule" id="MF_00534"/>
    </source>
</evidence>
<evidence type="ECO:0000256" key="4">
    <source>
        <dbReference type="ARBA" id="ARBA00022840"/>
    </source>
</evidence>
<dbReference type="NCBIfam" id="TIGR00457">
    <property type="entry name" value="asnS"/>
    <property type="match status" value="1"/>
</dbReference>
<dbReference type="Pfam" id="PF01336">
    <property type="entry name" value="tRNA_anti-codon"/>
    <property type="match status" value="1"/>
</dbReference>
<dbReference type="Proteomes" id="UP000095409">
    <property type="component" value="Unassembled WGS sequence"/>
</dbReference>
<evidence type="ECO:0000256" key="6">
    <source>
        <dbReference type="ARBA" id="ARBA00023146"/>
    </source>
</evidence>
<feature type="domain" description="Aminoacyl-transfer RNA synthetases class-II family profile" evidence="8">
    <location>
        <begin position="144"/>
        <end position="453"/>
    </location>
</feature>
<evidence type="ECO:0000256" key="2">
    <source>
        <dbReference type="ARBA" id="ARBA00022598"/>
    </source>
</evidence>
<dbReference type="GO" id="GO:0006421">
    <property type="term" value="P:asparaginyl-tRNA aminoacylation"/>
    <property type="evidence" value="ECO:0007669"/>
    <property type="project" value="UniProtKB-UniRule"/>
</dbReference>
<reference evidence="9 10" key="1">
    <citation type="submission" date="2015-09" db="EMBL/GenBank/DDBJ databases">
        <authorList>
            <consortium name="Pathogen Informatics"/>
        </authorList>
    </citation>
    <scope>NUCLEOTIDE SEQUENCE [LARGE SCALE GENOMIC DNA]</scope>
    <source>
        <strain evidence="9 10">2789STDY5608837</strain>
    </source>
</reference>
<keyword evidence="3 7" id="KW-0547">Nucleotide-binding</keyword>
<organism evidence="9 10">
    <name type="scientific">Blautia obeum</name>
    <dbReference type="NCBI Taxonomy" id="40520"/>
    <lineage>
        <taxon>Bacteria</taxon>
        <taxon>Bacillati</taxon>
        <taxon>Bacillota</taxon>
        <taxon>Clostridia</taxon>
        <taxon>Lachnospirales</taxon>
        <taxon>Lachnospiraceae</taxon>
        <taxon>Blautia</taxon>
    </lineage>
</organism>
<dbReference type="CDD" id="cd04318">
    <property type="entry name" value="EcAsnRS_like_N"/>
    <property type="match status" value="1"/>
</dbReference>
<evidence type="ECO:0000256" key="3">
    <source>
        <dbReference type="ARBA" id="ARBA00022741"/>
    </source>
</evidence>
<dbReference type="Gene3D" id="3.30.930.10">
    <property type="entry name" value="Bira Bifunctional Protein, Domain 2"/>
    <property type="match status" value="1"/>
</dbReference>
<comment type="subunit">
    <text evidence="7">Homodimer.</text>
</comment>
<dbReference type="HAMAP" id="MF_00534">
    <property type="entry name" value="Asn_tRNA_synth"/>
    <property type="match status" value="1"/>
</dbReference>
<dbReference type="PANTHER" id="PTHR22594">
    <property type="entry name" value="ASPARTYL/LYSYL-TRNA SYNTHETASE"/>
    <property type="match status" value="1"/>
</dbReference>
<dbReference type="InterPro" id="IPR006195">
    <property type="entry name" value="aa-tRNA-synth_II"/>
</dbReference>
<keyword evidence="4 7" id="KW-0067">ATP-binding</keyword>
<dbReference type="EC" id="6.1.1.22" evidence="7"/>
<comment type="subcellular location">
    <subcellularLocation>
        <location evidence="7">Cytoplasm</location>
    </subcellularLocation>
</comment>
<dbReference type="AlphaFoldDB" id="A0A174DNK0"/>
<proteinExistence type="inferred from homology"/>